<comment type="caution">
    <text evidence="8">The sequence shown here is derived from an EMBL/GenBank/DDBJ whole genome shotgun (WGS) entry which is preliminary data.</text>
</comment>
<dbReference type="GO" id="GO:0005634">
    <property type="term" value="C:nucleus"/>
    <property type="evidence" value="ECO:0007669"/>
    <property type="project" value="TreeGrafter"/>
</dbReference>
<dbReference type="SMART" id="SM00906">
    <property type="entry name" value="Fungal_trans"/>
    <property type="match status" value="1"/>
</dbReference>
<keyword evidence="5" id="KW-0539">Nucleus</keyword>
<keyword evidence="3" id="KW-0238">DNA-binding</keyword>
<dbReference type="PROSITE" id="PS00463">
    <property type="entry name" value="ZN2_CY6_FUNGAL_1"/>
    <property type="match status" value="1"/>
</dbReference>
<reference evidence="8 9" key="1">
    <citation type="submission" date="2023-08" db="EMBL/GenBank/DDBJ databases">
        <title>Black Yeasts Isolated from many extreme environments.</title>
        <authorList>
            <person name="Coleine C."/>
            <person name="Stajich J.E."/>
            <person name="Selbmann L."/>
        </authorList>
    </citation>
    <scope>NUCLEOTIDE SEQUENCE [LARGE SCALE GENOMIC DNA]</scope>
    <source>
        <strain evidence="8 9">CCFEE 5792</strain>
    </source>
</reference>
<dbReference type="PROSITE" id="PS50048">
    <property type="entry name" value="ZN2_CY6_FUNGAL_2"/>
    <property type="match status" value="1"/>
</dbReference>
<dbReference type="RefSeq" id="XP_064701199.1">
    <property type="nucleotide sequence ID" value="XM_064852735.1"/>
</dbReference>
<dbReference type="Pfam" id="PF00172">
    <property type="entry name" value="Zn_clus"/>
    <property type="match status" value="1"/>
</dbReference>
<dbReference type="GO" id="GO:0008270">
    <property type="term" value="F:zinc ion binding"/>
    <property type="evidence" value="ECO:0007669"/>
    <property type="project" value="InterPro"/>
</dbReference>
<evidence type="ECO:0000256" key="1">
    <source>
        <dbReference type="ARBA" id="ARBA00022723"/>
    </source>
</evidence>
<dbReference type="InterPro" id="IPR007219">
    <property type="entry name" value="XnlR_reg_dom"/>
</dbReference>
<dbReference type="GeneID" id="89977354"/>
<evidence type="ECO:0000256" key="2">
    <source>
        <dbReference type="ARBA" id="ARBA00023015"/>
    </source>
</evidence>
<evidence type="ECO:0000256" key="6">
    <source>
        <dbReference type="SAM" id="MobiDB-lite"/>
    </source>
</evidence>
<feature type="domain" description="Zn(2)-C6 fungal-type" evidence="7">
    <location>
        <begin position="27"/>
        <end position="56"/>
    </location>
</feature>
<accession>A0AAV9MVR0</accession>
<dbReference type="CDD" id="cd00067">
    <property type="entry name" value="GAL4"/>
    <property type="match status" value="1"/>
</dbReference>
<evidence type="ECO:0000313" key="8">
    <source>
        <dbReference type="EMBL" id="KAK5045575.1"/>
    </source>
</evidence>
<proteinExistence type="predicted"/>
<keyword evidence="4" id="KW-0804">Transcription</keyword>
<dbReference type="PANTHER" id="PTHR47424:SF5">
    <property type="entry name" value="ZN(II)2CYS6 TRANSCRIPTION FACTOR (EUROFUNG)"/>
    <property type="match status" value="1"/>
</dbReference>
<dbReference type="GO" id="GO:0000978">
    <property type="term" value="F:RNA polymerase II cis-regulatory region sequence-specific DNA binding"/>
    <property type="evidence" value="ECO:0007669"/>
    <property type="project" value="TreeGrafter"/>
</dbReference>
<dbReference type="GO" id="GO:0000981">
    <property type="term" value="F:DNA-binding transcription factor activity, RNA polymerase II-specific"/>
    <property type="evidence" value="ECO:0007669"/>
    <property type="project" value="InterPro"/>
</dbReference>
<evidence type="ECO:0000256" key="5">
    <source>
        <dbReference type="ARBA" id="ARBA00023242"/>
    </source>
</evidence>
<gene>
    <name evidence="8" type="ORF">LTR84_009193</name>
</gene>
<dbReference type="Pfam" id="PF04082">
    <property type="entry name" value="Fungal_trans"/>
    <property type="match status" value="1"/>
</dbReference>
<dbReference type="AlphaFoldDB" id="A0AAV9MVR0"/>
<evidence type="ECO:0000259" key="7">
    <source>
        <dbReference type="PROSITE" id="PS50048"/>
    </source>
</evidence>
<evidence type="ECO:0000256" key="4">
    <source>
        <dbReference type="ARBA" id="ARBA00023163"/>
    </source>
</evidence>
<dbReference type="GO" id="GO:0006351">
    <property type="term" value="P:DNA-templated transcription"/>
    <property type="evidence" value="ECO:0007669"/>
    <property type="project" value="InterPro"/>
</dbReference>
<dbReference type="InterPro" id="IPR036864">
    <property type="entry name" value="Zn2-C6_fun-type_DNA-bd_sf"/>
</dbReference>
<feature type="compositionally biased region" description="Polar residues" evidence="6">
    <location>
        <begin position="109"/>
        <end position="126"/>
    </location>
</feature>
<dbReference type="InterPro" id="IPR001138">
    <property type="entry name" value="Zn2Cys6_DnaBD"/>
</dbReference>
<organism evidence="8 9">
    <name type="scientific">Exophiala bonariae</name>
    <dbReference type="NCBI Taxonomy" id="1690606"/>
    <lineage>
        <taxon>Eukaryota</taxon>
        <taxon>Fungi</taxon>
        <taxon>Dikarya</taxon>
        <taxon>Ascomycota</taxon>
        <taxon>Pezizomycotina</taxon>
        <taxon>Eurotiomycetes</taxon>
        <taxon>Chaetothyriomycetidae</taxon>
        <taxon>Chaetothyriales</taxon>
        <taxon>Herpotrichiellaceae</taxon>
        <taxon>Exophiala</taxon>
    </lineage>
</organism>
<sequence>MDPELQELAKEIEQSTQSKRATYATRACLECKRRKIKCDGQKPCRRCATQEAPCIYQQANRRGRKESARPKWLNKTSGSTFDKFHGLYNQVIPISGVSGDEPLPPSAPVEQSSHTESPTQTYTGDETTPYRAPEHQSPSFYGPSSSEFTLSVVSGNLKAMGLNAVINDASTPEDAVSRQFSFEPAQYGPFMKMLTMDPLWDIKRADALRLICDFCRGPGSTYPIFDHHTMMNIANRVFGSLESAQGGKLKERGLAAAEAIFNAHTNKLKVVIAIGRTLESGGRSDQAQRLFQSVTEAVEGLLWNSDGICGIQLLVLVALYYYHLDDQVRTFRIIGFAARHCLEMGLHRRETILKTFRDESDRMIALRVLWSVYTLERRTSLSQGVPYSIQDSHIDPSLYTMYQDISNPFLSNMVEWTQLAGKAWQILNNQCEKASVISKDEIDFLDYQILRWYNQVPDELQLSYVRANIQLPDEDSYQDPLYLPTILYIRQNYLRNLIYRPILQSSTRIRENERYAHVAADVAKSSIATMWQLNQTTNLIGTHPIVFKHFVLSSFGNLSLLVVNATSQFWTIVRDEFHLALKLIRLLSTRSGPLMRLWKRLQGLEELQSKITSAATLATTAQASLPRQMTIPKDSSQQSDDFRMEFPDFSDPTPGSNSMTSAFEGSYIRDEFAGLFDQAADSDSFFDFPFTEFGK</sequence>
<feature type="region of interest" description="Disordered" evidence="6">
    <location>
        <begin position="95"/>
        <end position="142"/>
    </location>
</feature>
<dbReference type="SMART" id="SM00066">
    <property type="entry name" value="GAL4"/>
    <property type="match status" value="1"/>
</dbReference>
<dbReference type="SUPFAM" id="SSF57701">
    <property type="entry name" value="Zn2/Cys6 DNA-binding domain"/>
    <property type="match status" value="1"/>
</dbReference>
<keyword evidence="1" id="KW-0479">Metal-binding</keyword>
<evidence type="ECO:0000256" key="3">
    <source>
        <dbReference type="ARBA" id="ARBA00023125"/>
    </source>
</evidence>
<evidence type="ECO:0000313" key="9">
    <source>
        <dbReference type="Proteomes" id="UP001358417"/>
    </source>
</evidence>
<dbReference type="EMBL" id="JAVRRD010000036">
    <property type="protein sequence ID" value="KAK5045575.1"/>
    <property type="molecule type" value="Genomic_DNA"/>
</dbReference>
<dbReference type="CDD" id="cd12148">
    <property type="entry name" value="fungal_TF_MHR"/>
    <property type="match status" value="1"/>
</dbReference>
<dbReference type="PANTHER" id="PTHR47424">
    <property type="entry name" value="REGULATORY PROTEIN GAL4"/>
    <property type="match status" value="1"/>
</dbReference>
<keyword evidence="2" id="KW-0805">Transcription regulation</keyword>
<dbReference type="GO" id="GO:0000435">
    <property type="term" value="P:positive regulation of transcription from RNA polymerase II promoter by galactose"/>
    <property type="evidence" value="ECO:0007669"/>
    <property type="project" value="TreeGrafter"/>
</dbReference>
<dbReference type="Proteomes" id="UP001358417">
    <property type="component" value="Unassembled WGS sequence"/>
</dbReference>
<name>A0AAV9MVR0_9EURO</name>
<dbReference type="InterPro" id="IPR051127">
    <property type="entry name" value="Fungal_SecMet_Regulators"/>
</dbReference>
<keyword evidence="9" id="KW-1185">Reference proteome</keyword>
<protein>
    <recommendedName>
        <fullName evidence="7">Zn(2)-C6 fungal-type domain-containing protein</fullName>
    </recommendedName>
</protein>
<dbReference type="Gene3D" id="4.10.240.10">
    <property type="entry name" value="Zn(2)-C6 fungal-type DNA-binding domain"/>
    <property type="match status" value="1"/>
</dbReference>